<sequence length="3355" mass="370433">MARRSPVKVALALALFCVVSYGQADDACRSGCRGAQQTFKYREGTTYKYNFDSKIEVSLSSAEGQKSTTEVKATVLLTQQPQCTQVLRLQNVQVISSDGKKHSQVPDVDKPISINYHDGHLEDSICITPRDSQNSLNLKRAIASAFQANLKNGHETDVFGLCPTEVTHHKEGNILVVQKSRNLNRCAYRENIKQDFLATAFNLNSEIKSSPILNGDYDAKLRIKNGILDQATIHEQYLYVPFSVGNKGAKASVETTLKYVGTSKDNTQVQNGLPRSIIFEDPHPVNSPHANVNSILAVVKQLAQTIDVTVGEHTAKEFVNLVRILRVSKRDDLLAVYNQVRAGVGFSDKTAGKKIFLDALLRAGNGDNIEVAIELLKNKELTPIEQRLVFLGLSTVRHPTKGSLTAAVTLLNQPNLPRDAYLGVGNLVGRFCRMHSCKNSEVVQKVTQALVQKLSKPTNRQQENDVVFVLKALGNFHSLSDDILPKITGIAQDKKAPTRLRVTALETYLADPCKDKLRESALSILKDIQQDSEVRIKAYLAAVQCPTNRVANTVKAVLENEPSFQVGGFIVSHLRNVRSSANPDKQLAKQYLGQIPLNNRFPIDPRRYSANGEFSYTIDTLGMANSIESNVIYSQKSFLPRSTSLNLTAEVFGHTFNFLELQTRQENLDRLIAHYLGPRGLFRSHSLQEIWNNKGKHLKEVFDDLATKVEKSLRSRRDITKAEIDHISKQVQIKTNELDADLDLDLSVRSFGSEVLFVNLNDDMGKYTPEALVDKIVEGLNSGLDRIKHFEETLRSNLVFLDAEFAYPTSSGYALRLGVEGASNIQVKASGEVDIRSLFKKDSQLKISLIPSASVQVSGRLTLDTMVVESGLKVVSTLHTATGGDLLVGQNGNGFDVKFSLPVENQDLVSVSHDIVFHTREWGAPEVNAPLKFSQNKDFSICLDQLSPFIGLTFCGAFTGPDLQGEKVPVLPFPLSGDAKASVTIEREDLSHYHYKEVHHVGKDELGVEYALEAIGKSGNKKTSLTLDAFLRPEKVVKATLTSPMLTASVEGRVTTTDTEKSILLRLVQDKDEYFGKVGVSIQGSPGRAIYKPIVEYKIPQGSGVQVPSYTVKGQVIVERKGPDNVIYNLDNVRLVNPEKKEISINGKLGQEPETVFADITVSDGGSSASFSGKLRANPTLVKYNAELKNSVNPHMNIRVKGELSRVYDEEIKNFFQIAHGGDFSDKNNFLTLENVLKRRPKDYFIGTKNKLTYPGAQVNLQLDFEAKPNAIQYEVDVQYGNIKLGSELEWEHHVSREGTDFELEFGVWGLNNRVEVKSKRQVKDEQSQIENSLEINGKRLEVNGKVTHHVRPQDVDVGADLNVKLPNYNTPFQVVSSLKVNAHEFDGSHKVTSGGTVYVDIFLKANKAGNANGSIKVNCKDRLVINGQVKANRGNGNGEIVVELPAAKRASKIDSTFTIHDPNYNVIVNIYPVFSEDKSKKITLSTHTSVTQHKIDSKNLVDIFGEKLEAGVKCQHQFTDEVSKIDTEVEVTLPNHHYLAAKLNRDLRTVKNVLNGNVQASLEHRANKNQPGNKLTVKGQLKNTNPEEKIFDVNYQISAERSNGQNLNVDLGVKRLPQADSVSFELTNKIYGSELGSPVETVVKSNCHQLVGSFDIRSHYAPLGSLTVHGKHDLSGNGKPVSGDISVDVTSTSKVLRSLKAGVSGSILKTDVVDLKGKGSVYADAPDGVIVDLSGSSEVIAGENEGRVKGSVKSGKLDPVSFETGFSRKEDKAGKQVQGDLAVQYGKNQNIKADATLVKLSQHEYKLDVKFDTPTENHKNNRLQVHTKRNEDNTHHQSEVTLTSDGKVWTSNTDLVLSEVAPSIEIKVKCPEGKLRHLLAKVTKLSDRQLGAQLKLVNQKTNFLLEGTVDANVETIDDFHVKITANSPNLKIDKYVIEAQSKPAKTGRRIQVTAKSGNKNILAGSTSYTAREEHGKLMIEGSGSFKVRDETKSANFKYIRENLSQSKNGETGIQVSFDAGLGNRAIDAELKVTNKQFRILNSYCEEKKECAHVEIDAKTLADDIDHYNQELEIAVDLRKLGLSHEFGLKAVTNRKEYVLDHTVDVHFQSQDNSKYQYSLYLHPKEAGVSLTTPKRIVSLEASVNGPPTLLKDGGRVTGEVVLYMDKKNQPNQKSGVIAFLDLNTQGQTLVGEARFTNPGLKRPLLVGFQSKVTPNTLEITSTVDVFAHPDQKLIVTYHEQWSDPKDLKKITASQTVNIKSSGLAVDINYEEYVAYLVEDHHYKGGAKFRYHVANSRYESAASYEVTPSNVQVLVKILNTDLFRLTSQMQLSKEHQVINSEVSCYGHKPLVSHLEVKNLNTLKYTLARKDNPNDKLVVNSGLIPGQIADFRAEIVKGGSPHELGHATIKLDDANFLKSDYNVQSKNIENLFLAPLRNGVREEGEELKRLSGQWSKITGEELKHLGEIGGRAVPNLAPLRQYYIGEFYKIKEEILADKTIRDISEFVQNVLAAFGQAFGDSFAHFSELVENIVHSLQNSFGKVIEAIQKELLPRLKHTSDKVLALAIEFVDTATEIVLTIGTKVAQIAEKYQPELQQLVTVLGEVTEDIFKATFRFYQAVKDVVIDQWHEIYNEIKSLPAVEQLLAEYERFVKHGLPAPEQLSNTVKDLLSTVKDLVPTEELKALVQAISDYLTAKVGHHKIDDKAAIDRIVKAGITAVRGLVNILTGQESAPELQSLQWPLPAAILSKLPRLAAVRFSPLSYVLGDNLVVPKFFLLSLVNKPRNWIPPFPLYGLIAQGQHIFTFDGKHLTFPGNCNYLLAHDAVDGGFSVVGTYTNGLLTAISLTEGADTITLKQHGQVLVNNAPAEFPARKDKVAAFRNTEKMVLASAYGVKVVCGPELVVCAVMASGFYHGKVKGLLGNGNNEPYDDFTLPNGKIVTSESEFGNSYKTSSGCAAVQAVTHHQGHHASPSCDKLFGWESSLRYCYPFVSVSNFKLACEHGVAGGVKDTEHAIAVAYVAECNQHGIPVHLPSEFAKCTNGAKPTTVGSEFTVKTPGKAADIVVLVDTHKQNEAVYKEYIQPLIQQLTSELHGKGVNDVEFHIIAYGGENQWPSHITTGSKLTFKGKAPNLKFSEGPAEERLVTGCHRLDGLLEVIRTLAADLKLALGVDLQAATYTEGLQYPFRANAVKTIIAVTSKPCQVGRFFPLQLLRTLLYRGNDINLNLITPVLRDGAKSEAKNIVGFNSRNVFALGQTKNKIKYFADLNKELTYNDYCIDFTVHNDGNVFVSDHILLQPKATRKQFVQVTSHGIVDQLLGVEKEYECECKYVTPFTASNVCKVVSLKEKPQARKVGTKS</sequence>
<name>A0A8J6LD42_TENMO</name>
<dbReference type="SUPFAM" id="SSF56968">
    <property type="entry name" value="Lipovitellin-phosvitin complex, beta-sheet shell regions"/>
    <property type="match status" value="2"/>
</dbReference>
<evidence type="ECO:0000313" key="7">
    <source>
        <dbReference type="EMBL" id="KAH0808491.1"/>
    </source>
</evidence>
<dbReference type="Proteomes" id="UP000719412">
    <property type="component" value="Unassembled WGS sequence"/>
</dbReference>
<dbReference type="InterPro" id="IPR015816">
    <property type="entry name" value="Vitellinogen_b-sht_N"/>
</dbReference>
<dbReference type="PROSITE" id="PS51211">
    <property type="entry name" value="VITELLOGENIN"/>
    <property type="match status" value="1"/>
</dbReference>
<evidence type="ECO:0000256" key="4">
    <source>
        <dbReference type="SAM" id="SignalP"/>
    </source>
</evidence>
<proteinExistence type="predicted"/>
<comment type="caution">
    <text evidence="7">The sequence shown here is derived from an EMBL/GenBank/DDBJ whole genome shotgun (WGS) entry which is preliminary data.</text>
</comment>
<dbReference type="Pfam" id="PF01347">
    <property type="entry name" value="Vitellogenin_N"/>
    <property type="match status" value="1"/>
</dbReference>
<organism evidence="7 8">
    <name type="scientific">Tenebrio molitor</name>
    <name type="common">Yellow mealworm beetle</name>
    <dbReference type="NCBI Taxonomy" id="7067"/>
    <lineage>
        <taxon>Eukaryota</taxon>
        <taxon>Metazoa</taxon>
        <taxon>Ecdysozoa</taxon>
        <taxon>Arthropoda</taxon>
        <taxon>Hexapoda</taxon>
        <taxon>Insecta</taxon>
        <taxon>Pterygota</taxon>
        <taxon>Neoptera</taxon>
        <taxon>Endopterygota</taxon>
        <taxon>Coleoptera</taxon>
        <taxon>Polyphaga</taxon>
        <taxon>Cucujiformia</taxon>
        <taxon>Tenebrionidae</taxon>
        <taxon>Tenebrio</taxon>
    </lineage>
</organism>
<accession>A0A8J6LD42</accession>
<reference evidence="7" key="2">
    <citation type="submission" date="2021-08" db="EMBL/GenBank/DDBJ databases">
        <authorList>
            <person name="Eriksson T."/>
        </authorList>
    </citation>
    <scope>NUCLEOTIDE SEQUENCE</scope>
    <source>
        <strain evidence="7">Stoneville</strain>
        <tissue evidence="7">Whole head</tissue>
    </source>
</reference>
<evidence type="ECO:0000313" key="8">
    <source>
        <dbReference type="Proteomes" id="UP000719412"/>
    </source>
</evidence>
<dbReference type="PROSITE" id="PS51233">
    <property type="entry name" value="VWFD"/>
    <property type="match status" value="1"/>
</dbReference>
<gene>
    <name evidence="7" type="ORF">GEV33_014302</name>
</gene>
<dbReference type="GO" id="GO:0005319">
    <property type="term" value="F:lipid transporter activity"/>
    <property type="evidence" value="ECO:0007669"/>
    <property type="project" value="InterPro"/>
</dbReference>
<dbReference type="InterPro" id="IPR015817">
    <property type="entry name" value="Vitellinogen_open_b-sht_sub1"/>
</dbReference>
<dbReference type="Gene3D" id="2.30.230.10">
    <property type="entry name" value="Lipovitellin, beta-sheet shell regions, chain A"/>
    <property type="match status" value="1"/>
</dbReference>
<dbReference type="SMART" id="SM00638">
    <property type="entry name" value="LPD_N"/>
    <property type="match status" value="1"/>
</dbReference>
<dbReference type="Gene3D" id="1.25.10.20">
    <property type="entry name" value="Vitellinogen, superhelical"/>
    <property type="match status" value="1"/>
</dbReference>
<keyword evidence="1 4" id="KW-0732">Signal</keyword>
<dbReference type="InterPro" id="IPR001747">
    <property type="entry name" value="Vitellogenin_N"/>
</dbReference>
<keyword evidence="2" id="KW-0325">Glycoprotein</keyword>
<dbReference type="PANTHER" id="PTHR23345">
    <property type="entry name" value="VITELLOGENIN-RELATED"/>
    <property type="match status" value="1"/>
</dbReference>
<dbReference type="SMART" id="SM01169">
    <property type="entry name" value="DUF1943"/>
    <property type="match status" value="1"/>
</dbReference>
<dbReference type="InterPro" id="IPR015255">
    <property type="entry name" value="Vitellinogen_open_b-sht"/>
</dbReference>
<dbReference type="Gene3D" id="2.20.80.10">
    <property type="entry name" value="Lipovitellin-phosvitin complex, chain A, domain 4"/>
    <property type="match status" value="1"/>
</dbReference>
<protein>
    <recommendedName>
        <fullName evidence="9">Apolipophorin</fullName>
    </recommendedName>
</protein>
<feature type="signal peptide" evidence="4">
    <location>
        <begin position="1"/>
        <end position="24"/>
    </location>
</feature>
<dbReference type="InterPro" id="IPR050733">
    <property type="entry name" value="Vitellogenin/Apolipophorin"/>
</dbReference>
<dbReference type="SMART" id="SM00216">
    <property type="entry name" value="VWD"/>
    <property type="match status" value="1"/>
</dbReference>
<feature type="domain" description="Vitellogenin" evidence="5">
    <location>
        <begin position="41"/>
        <end position="643"/>
    </location>
</feature>
<feature type="chain" id="PRO_5035261608" description="Apolipophorin" evidence="4">
    <location>
        <begin position="25"/>
        <end position="3355"/>
    </location>
</feature>
<dbReference type="SUPFAM" id="SSF48431">
    <property type="entry name" value="Lipovitellin-phosvitin complex, superhelical domain"/>
    <property type="match status" value="1"/>
</dbReference>
<reference evidence="7" key="1">
    <citation type="journal article" date="2020" name="J Insects Food Feed">
        <title>The yellow mealworm (Tenebrio molitor) genome: a resource for the emerging insects as food and feed industry.</title>
        <authorList>
            <person name="Eriksson T."/>
            <person name="Andere A."/>
            <person name="Kelstrup H."/>
            <person name="Emery V."/>
            <person name="Picard C."/>
        </authorList>
    </citation>
    <scope>NUCLEOTIDE SEQUENCE</scope>
    <source>
        <strain evidence="7">Stoneville</strain>
        <tissue evidence="7">Whole head</tissue>
    </source>
</reference>
<feature type="domain" description="VWFD" evidence="6">
    <location>
        <begin position="2791"/>
        <end position="2955"/>
    </location>
</feature>
<comment type="caution">
    <text evidence="3">Lacks conserved residue(s) required for the propagation of feature annotation.</text>
</comment>
<dbReference type="EMBL" id="JABDTM020028718">
    <property type="protein sequence ID" value="KAH0808491.1"/>
    <property type="molecule type" value="Genomic_DNA"/>
</dbReference>
<dbReference type="InterPro" id="IPR015819">
    <property type="entry name" value="Lipid_transp_b-sht_shell"/>
</dbReference>
<evidence type="ECO:0000256" key="1">
    <source>
        <dbReference type="ARBA" id="ARBA00022729"/>
    </source>
</evidence>
<dbReference type="Pfam" id="PF09172">
    <property type="entry name" value="Vit_open_b-sht"/>
    <property type="match status" value="1"/>
</dbReference>
<dbReference type="PANTHER" id="PTHR23345:SF36">
    <property type="entry name" value="APOLIPOPHORINS"/>
    <property type="match status" value="1"/>
</dbReference>
<evidence type="ECO:0000259" key="5">
    <source>
        <dbReference type="PROSITE" id="PS51211"/>
    </source>
</evidence>
<evidence type="ECO:0000259" key="6">
    <source>
        <dbReference type="PROSITE" id="PS51233"/>
    </source>
</evidence>
<evidence type="ECO:0000256" key="2">
    <source>
        <dbReference type="ARBA" id="ARBA00023180"/>
    </source>
</evidence>
<evidence type="ECO:0000256" key="3">
    <source>
        <dbReference type="PROSITE-ProRule" id="PRU00557"/>
    </source>
</evidence>
<dbReference type="InterPro" id="IPR011030">
    <property type="entry name" value="Lipovitellin_superhlx_dom"/>
</dbReference>
<dbReference type="Gene3D" id="2.20.50.20">
    <property type="entry name" value="Lipovitellin. Chain A, domain 3"/>
    <property type="match status" value="1"/>
</dbReference>
<dbReference type="InterPro" id="IPR001846">
    <property type="entry name" value="VWF_type-D"/>
</dbReference>
<dbReference type="Pfam" id="PF00094">
    <property type="entry name" value="VWD"/>
    <property type="match status" value="1"/>
</dbReference>
<evidence type="ECO:0008006" key="9">
    <source>
        <dbReference type="Google" id="ProtNLM"/>
    </source>
</evidence>
<keyword evidence="8" id="KW-1185">Reference proteome</keyword>